<feature type="domain" description="Brf1 TBP-binding" evidence="2">
    <location>
        <begin position="7"/>
        <end position="53"/>
    </location>
</feature>
<evidence type="ECO:0000313" key="5">
    <source>
        <dbReference type="WBParaSite" id="GPUH_0001665301-mRNA-1"/>
    </source>
</evidence>
<evidence type="ECO:0000256" key="1">
    <source>
        <dbReference type="SAM" id="MobiDB-lite"/>
    </source>
</evidence>
<feature type="region of interest" description="Disordered" evidence="1">
    <location>
        <begin position="294"/>
        <end position="355"/>
    </location>
</feature>
<gene>
    <name evidence="3" type="ORF">GPUH_LOCUS16631</name>
</gene>
<dbReference type="WBParaSite" id="GPUH_0001665301-mRNA-1">
    <property type="protein sequence ID" value="GPUH_0001665301-mRNA-1"/>
    <property type="gene ID" value="GPUH_0001665301"/>
</dbReference>
<feature type="region of interest" description="Disordered" evidence="1">
    <location>
        <begin position="54"/>
        <end position="134"/>
    </location>
</feature>
<feature type="compositionally biased region" description="Low complexity" evidence="1">
    <location>
        <begin position="184"/>
        <end position="199"/>
    </location>
</feature>
<dbReference type="Pfam" id="PF07741">
    <property type="entry name" value="BRF1"/>
    <property type="match status" value="1"/>
</dbReference>
<feature type="compositionally biased region" description="Basic and acidic residues" evidence="1">
    <location>
        <begin position="163"/>
        <end position="179"/>
    </location>
</feature>
<sequence>MREKDDTTKNRRRTNGTRKKEPIMAATAQEAMEKVIHEKKLSSKINYNILKEIEDSDELPSRQEVTADSGKALPEKEEELTGSGNDNADSTERPVELSSVAEVADSKKSTYLLRRKISKPSSRKRAQPDPAALNMVKQALSDVHDTKTAKISLTQKEFTSISSKEEDKGARMDEEFENKRSRKLTSSSTASTSKDICSSTVLIESEEPQPSTSCTAADEADIASRSSSSITEMEKERKRPKRLHIAEETPAAPDATSSSALSLETSGASASAPRKLPAKTRYIRALPNLTCARTEKRDSAATVSEILPTTSGDSAAEQMNIKPEISRVTRSTKMQDNESAPGEESTIQKTDNAKS</sequence>
<organism evidence="5">
    <name type="scientific">Gongylonema pulchrum</name>
    <dbReference type="NCBI Taxonomy" id="637853"/>
    <lineage>
        <taxon>Eukaryota</taxon>
        <taxon>Metazoa</taxon>
        <taxon>Ecdysozoa</taxon>
        <taxon>Nematoda</taxon>
        <taxon>Chromadorea</taxon>
        <taxon>Rhabditida</taxon>
        <taxon>Spirurina</taxon>
        <taxon>Spiruromorpha</taxon>
        <taxon>Spiruroidea</taxon>
        <taxon>Gongylonematidae</taxon>
        <taxon>Gongylonema</taxon>
    </lineage>
</organism>
<evidence type="ECO:0000313" key="3">
    <source>
        <dbReference type="EMBL" id="VDN28246.1"/>
    </source>
</evidence>
<feature type="region of interest" description="Disordered" evidence="1">
    <location>
        <begin position="154"/>
        <end position="282"/>
    </location>
</feature>
<keyword evidence="4" id="KW-1185">Reference proteome</keyword>
<dbReference type="OrthoDB" id="511529at2759"/>
<feature type="compositionally biased region" description="Basic residues" evidence="1">
    <location>
        <begin position="113"/>
        <end position="125"/>
    </location>
</feature>
<feature type="compositionally biased region" description="Polar residues" evidence="1">
    <location>
        <begin position="345"/>
        <end position="355"/>
    </location>
</feature>
<feature type="region of interest" description="Disordered" evidence="1">
    <location>
        <begin position="1"/>
        <end position="24"/>
    </location>
</feature>
<reference evidence="3 4" key="2">
    <citation type="submission" date="2018-11" db="EMBL/GenBank/DDBJ databases">
        <authorList>
            <consortium name="Pathogen Informatics"/>
        </authorList>
    </citation>
    <scope>NUCLEOTIDE SEQUENCE [LARGE SCALE GENOMIC DNA]</scope>
</reference>
<dbReference type="AlphaFoldDB" id="A0A183E6P0"/>
<feature type="compositionally biased region" description="Low complexity" evidence="1">
    <location>
        <begin position="249"/>
        <end position="272"/>
    </location>
</feature>
<dbReference type="Proteomes" id="UP000271098">
    <property type="component" value="Unassembled WGS sequence"/>
</dbReference>
<evidence type="ECO:0000313" key="4">
    <source>
        <dbReference type="Proteomes" id="UP000271098"/>
    </source>
</evidence>
<proteinExistence type="predicted"/>
<accession>A0A183E6P0</accession>
<dbReference type="InterPro" id="IPR011665">
    <property type="entry name" value="BRF1_TBP-bd_dom"/>
</dbReference>
<name>A0A183E6P0_9BILA</name>
<reference evidence="5" key="1">
    <citation type="submission" date="2016-06" db="UniProtKB">
        <authorList>
            <consortium name="WormBaseParasite"/>
        </authorList>
    </citation>
    <scope>IDENTIFICATION</scope>
</reference>
<evidence type="ECO:0000259" key="2">
    <source>
        <dbReference type="Pfam" id="PF07741"/>
    </source>
</evidence>
<feature type="compositionally biased region" description="Polar residues" evidence="1">
    <location>
        <begin position="328"/>
        <end position="338"/>
    </location>
</feature>
<protein>
    <submittedName>
        <fullName evidence="5">BRF1 domain-containing protein</fullName>
    </submittedName>
</protein>
<dbReference type="EMBL" id="UYRT01084022">
    <property type="protein sequence ID" value="VDN28246.1"/>
    <property type="molecule type" value="Genomic_DNA"/>
</dbReference>